<evidence type="ECO:0000313" key="3">
    <source>
        <dbReference type="Proteomes" id="UP000249696"/>
    </source>
</evidence>
<dbReference type="EMBL" id="QLLN01000006">
    <property type="protein sequence ID" value="RAJ09263.1"/>
    <property type="molecule type" value="Genomic_DNA"/>
</dbReference>
<accession>A0A327R0M1</accession>
<evidence type="ECO:0000256" key="1">
    <source>
        <dbReference type="SAM" id="Phobius"/>
    </source>
</evidence>
<sequence length="87" mass="10571">MVNHFYRSGNGDAFSDFFMNPYKGGAKWFFWLFLVLHWLHLFSFYYLVYNYFLVIYYGIINIVLSLKVVQYFMDRHIPKTGIEFGRS</sequence>
<proteinExistence type="predicted"/>
<name>A0A327R0M1_9FLAO</name>
<keyword evidence="1" id="KW-0472">Membrane</keyword>
<evidence type="ECO:0000313" key="2">
    <source>
        <dbReference type="EMBL" id="RAJ09263.1"/>
    </source>
</evidence>
<dbReference type="Proteomes" id="UP000249696">
    <property type="component" value="Unassembled WGS sequence"/>
</dbReference>
<keyword evidence="1" id="KW-1133">Transmembrane helix</keyword>
<keyword evidence="1" id="KW-0812">Transmembrane</keyword>
<protein>
    <submittedName>
        <fullName evidence="2">Uncharacterized protein</fullName>
    </submittedName>
</protein>
<reference evidence="2 3" key="1">
    <citation type="submission" date="2018-06" db="EMBL/GenBank/DDBJ databases">
        <title>Genomic Encyclopedia of Archaeal and Bacterial Type Strains, Phase II (KMG-II): from individual species to whole genera.</title>
        <authorList>
            <person name="Goeker M."/>
        </authorList>
    </citation>
    <scope>NUCLEOTIDE SEQUENCE [LARGE SCALE GENOMIC DNA]</scope>
    <source>
        <strain evidence="2 3">DSM 23522</strain>
    </source>
</reference>
<gene>
    <name evidence="2" type="ORF">LV92_03483</name>
</gene>
<comment type="caution">
    <text evidence="2">The sequence shown here is derived from an EMBL/GenBank/DDBJ whole genome shotgun (WGS) entry which is preliminary data.</text>
</comment>
<feature type="transmembrane region" description="Helical" evidence="1">
    <location>
        <begin position="28"/>
        <end position="48"/>
    </location>
</feature>
<feature type="transmembrane region" description="Helical" evidence="1">
    <location>
        <begin position="54"/>
        <end position="73"/>
    </location>
</feature>
<keyword evidence="3" id="KW-1185">Reference proteome</keyword>
<organism evidence="2 3">
    <name type="scientific">Arenibacter echinorum</name>
    <dbReference type="NCBI Taxonomy" id="440515"/>
    <lineage>
        <taxon>Bacteria</taxon>
        <taxon>Pseudomonadati</taxon>
        <taxon>Bacteroidota</taxon>
        <taxon>Flavobacteriia</taxon>
        <taxon>Flavobacteriales</taxon>
        <taxon>Flavobacteriaceae</taxon>
        <taxon>Arenibacter</taxon>
    </lineage>
</organism>
<dbReference type="AlphaFoldDB" id="A0A327R0M1"/>